<gene>
    <name evidence="1" type="ORF">QBC41DRAFT_325469</name>
</gene>
<accession>A0AA39Z9A5</accession>
<evidence type="ECO:0000313" key="2">
    <source>
        <dbReference type="Proteomes" id="UP001174997"/>
    </source>
</evidence>
<dbReference type="Proteomes" id="UP001174997">
    <property type="component" value="Unassembled WGS sequence"/>
</dbReference>
<comment type="caution">
    <text evidence="1">The sequence shown here is derived from an EMBL/GenBank/DDBJ whole genome shotgun (WGS) entry which is preliminary data.</text>
</comment>
<organism evidence="1 2">
    <name type="scientific">Cercophora samala</name>
    <dbReference type="NCBI Taxonomy" id="330535"/>
    <lineage>
        <taxon>Eukaryota</taxon>
        <taxon>Fungi</taxon>
        <taxon>Dikarya</taxon>
        <taxon>Ascomycota</taxon>
        <taxon>Pezizomycotina</taxon>
        <taxon>Sordariomycetes</taxon>
        <taxon>Sordariomycetidae</taxon>
        <taxon>Sordariales</taxon>
        <taxon>Lasiosphaeriaceae</taxon>
        <taxon>Cercophora</taxon>
    </lineage>
</organism>
<keyword evidence="2" id="KW-1185">Reference proteome</keyword>
<proteinExistence type="predicted"/>
<protein>
    <submittedName>
        <fullName evidence="1">Uncharacterized protein</fullName>
    </submittedName>
</protein>
<evidence type="ECO:0000313" key="1">
    <source>
        <dbReference type="EMBL" id="KAK0666642.1"/>
    </source>
</evidence>
<reference evidence="1" key="1">
    <citation type="submission" date="2023-06" db="EMBL/GenBank/DDBJ databases">
        <title>Genome-scale phylogeny and comparative genomics of the fungal order Sordariales.</title>
        <authorList>
            <consortium name="Lawrence Berkeley National Laboratory"/>
            <person name="Hensen N."/>
            <person name="Bonometti L."/>
            <person name="Westerberg I."/>
            <person name="Brannstrom I.O."/>
            <person name="Guillou S."/>
            <person name="Cros-Aarteil S."/>
            <person name="Calhoun S."/>
            <person name="Haridas S."/>
            <person name="Kuo A."/>
            <person name="Mondo S."/>
            <person name="Pangilinan J."/>
            <person name="Riley R."/>
            <person name="Labutti K."/>
            <person name="Andreopoulos B."/>
            <person name="Lipzen A."/>
            <person name="Chen C."/>
            <person name="Yanf M."/>
            <person name="Daum C."/>
            <person name="Ng V."/>
            <person name="Clum A."/>
            <person name="Steindorff A."/>
            <person name="Ohm R."/>
            <person name="Martin F."/>
            <person name="Silar P."/>
            <person name="Natvig D."/>
            <person name="Lalanne C."/>
            <person name="Gautier V."/>
            <person name="Ament-Velasquez S.L."/>
            <person name="Kruys A."/>
            <person name="Hutchinson M.I."/>
            <person name="Powell A.J."/>
            <person name="Barry K."/>
            <person name="Miller A.N."/>
            <person name="Grigoriev I.V."/>
            <person name="Debuchy R."/>
            <person name="Gladieux P."/>
            <person name="Thoren M.H."/>
            <person name="Johannesson H."/>
        </authorList>
    </citation>
    <scope>NUCLEOTIDE SEQUENCE</scope>
    <source>
        <strain evidence="1">CBS 307.81</strain>
    </source>
</reference>
<dbReference type="AlphaFoldDB" id="A0AA39Z9A5"/>
<sequence length="244" mass="27244">MKIQGYVVRNGGDEHKAAEQTLDNHHKADAGHRPSLHLPQPKLRFPSSALNSERLRSLSMDLTFEHALSKMDTTLNIPAHELFMALRGFDEDGNLVIDPDFTEFSIHEEPSESGLVVLGKAFLSQYLLSVDYDHRKWTLSGPIGNNPVRQSPAVSLRERMGQAMLYQPCLVAAPLTFTVVGAVLVRYDLVVPAINWLGSPQSALTAVVWRIYERRFSPVGAGFRVGDSGKRHRTPAPYIWYLIA</sequence>
<feature type="non-terminal residue" evidence="1">
    <location>
        <position position="244"/>
    </location>
</feature>
<name>A0AA39Z9A5_9PEZI</name>
<dbReference type="EMBL" id="JAULSY010000085">
    <property type="protein sequence ID" value="KAK0666642.1"/>
    <property type="molecule type" value="Genomic_DNA"/>
</dbReference>